<comment type="caution">
    <text evidence="2">The sequence shown here is derived from an EMBL/GenBank/DDBJ whole genome shotgun (WGS) entry which is preliminary data.</text>
</comment>
<evidence type="ECO:0000313" key="2">
    <source>
        <dbReference type="EMBL" id="KAK3589817.1"/>
    </source>
</evidence>
<reference evidence="2" key="3">
    <citation type="submission" date="2023-05" db="EMBL/GenBank/DDBJ databases">
        <authorList>
            <person name="Smith C.H."/>
        </authorList>
    </citation>
    <scope>NUCLEOTIDE SEQUENCE</scope>
    <source>
        <strain evidence="2">CHS0354</strain>
        <tissue evidence="2">Mantle</tissue>
    </source>
</reference>
<gene>
    <name evidence="2" type="ORF">CHS0354_015822</name>
</gene>
<evidence type="ECO:0008006" key="4">
    <source>
        <dbReference type="Google" id="ProtNLM"/>
    </source>
</evidence>
<reference evidence="2" key="1">
    <citation type="journal article" date="2021" name="Genome Biol. Evol.">
        <title>A High-Quality Reference Genome for a Parasitic Bivalve with Doubly Uniparental Inheritance (Bivalvia: Unionida).</title>
        <authorList>
            <person name="Smith C.H."/>
        </authorList>
    </citation>
    <scope>NUCLEOTIDE SEQUENCE</scope>
    <source>
        <strain evidence="2">CHS0354</strain>
    </source>
</reference>
<protein>
    <recommendedName>
        <fullName evidence="4">ShKT domain-containing protein</fullName>
    </recommendedName>
</protein>
<reference evidence="2" key="2">
    <citation type="journal article" date="2021" name="Genome Biol. Evol.">
        <title>Developing a high-quality reference genome for a parasitic bivalve with doubly uniparental inheritance (Bivalvia: Unionida).</title>
        <authorList>
            <person name="Smith C.H."/>
        </authorList>
    </citation>
    <scope>NUCLEOTIDE SEQUENCE</scope>
    <source>
        <strain evidence="2">CHS0354</strain>
        <tissue evidence="2">Mantle</tissue>
    </source>
</reference>
<feature type="chain" id="PRO_5042210295" description="ShKT domain-containing protein" evidence="1">
    <location>
        <begin position="25"/>
        <end position="123"/>
    </location>
</feature>
<evidence type="ECO:0000313" key="3">
    <source>
        <dbReference type="Proteomes" id="UP001195483"/>
    </source>
</evidence>
<feature type="signal peptide" evidence="1">
    <location>
        <begin position="1"/>
        <end position="24"/>
    </location>
</feature>
<evidence type="ECO:0000256" key="1">
    <source>
        <dbReference type="SAM" id="SignalP"/>
    </source>
</evidence>
<dbReference type="AlphaFoldDB" id="A0AAE0VUM5"/>
<proteinExistence type="predicted"/>
<dbReference type="EMBL" id="JAEAOA010000985">
    <property type="protein sequence ID" value="KAK3589817.1"/>
    <property type="molecule type" value="Genomic_DNA"/>
</dbReference>
<keyword evidence="1" id="KW-0732">Signal</keyword>
<accession>A0AAE0VUM5</accession>
<organism evidence="2 3">
    <name type="scientific">Potamilus streckersoni</name>
    <dbReference type="NCBI Taxonomy" id="2493646"/>
    <lineage>
        <taxon>Eukaryota</taxon>
        <taxon>Metazoa</taxon>
        <taxon>Spiralia</taxon>
        <taxon>Lophotrochozoa</taxon>
        <taxon>Mollusca</taxon>
        <taxon>Bivalvia</taxon>
        <taxon>Autobranchia</taxon>
        <taxon>Heteroconchia</taxon>
        <taxon>Palaeoheterodonta</taxon>
        <taxon>Unionida</taxon>
        <taxon>Unionoidea</taxon>
        <taxon>Unionidae</taxon>
        <taxon>Ambleminae</taxon>
        <taxon>Lampsilini</taxon>
        <taxon>Potamilus</taxon>
    </lineage>
</organism>
<dbReference type="Proteomes" id="UP001195483">
    <property type="component" value="Unassembled WGS sequence"/>
</dbReference>
<sequence>MLHRGGKALCVLSAILFPLFNNLAHEESLLKRVDTTNTPGQGATAVQDITSLEHRHQSSTTTPDAVTVPPQNVLTTTLPMNFTVGQCEDSSVVPCALLDQTLNICSTPTGPSAATCPKYCKFC</sequence>
<name>A0AAE0VUM5_9BIVA</name>
<keyword evidence="3" id="KW-1185">Reference proteome</keyword>